<feature type="non-terminal residue" evidence="3">
    <location>
        <position position="1"/>
    </location>
</feature>
<dbReference type="Pfam" id="PF07731">
    <property type="entry name" value="Cu-oxidase_2"/>
    <property type="match status" value="1"/>
</dbReference>
<reference evidence="3 4" key="1">
    <citation type="journal article" date="2014" name="Agronomy (Basel)">
        <title>A Draft Genome Sequence for Ensete ventricosum, the Drought-Tolerant Tree Against Hunger.</title>
        <authorList>
            <person name="Harrison J."/>
            <person name="Moore K.A."/>
            <person name="Paszkiewicz K."/>
            <person name="Jones T."/>
            <person name="Grant M."/>
            <person name="Ambacheew D."/>
            <person name="Muzemil S."/>
            <person name="Studholme D.J."/>
        </authorList>
    </citation>
    <scope>NUCLEOTIDE SEQUENCE [LARGE SCALE GENOMIC DNA]</scope>
</reference>
<comment type="similarity">
    <text evidence="1">Belongs to the multicopper oxidase family.</text>
</comment>
<dbReference type="GO" id="GO:0005507">
    <property type="term" value="F:copper ion binding"/>
    <property type="evidence" value="ECO:0007669"/>
    <property type="project" value="InterPro"/>
</dbReference>
<evidence type="ECO:0000256" key="1">
    <source>
        <dbReference type="ARBA" id="ARBA00010609"/>
    </source>
</evidence>
<protein>
    <recommendedName>
        <fullName evidence="2">Plastocyanin-like domain-containing protein</fullName>
    </recommendedName>
</protein>
<evidence type="ECO:0000259" key="2">
    <source>
        <dbReference type="Pfam" id="PF07731"/>
    </source>
</evidence>
<feature type="domain" description="Plastocyanin-like" evidence="2">
    <location>
        <begin position="64"/>
        <end position="123"/>
    </location>
</feature>
<dbReference type="EMBL" id="AMZH03027265">
    <property type="protein sequence ID" value="RRT34219.1"/>
    <property type="molecule type" value="Genomic_DNA"/>
</dbReference>
<dbReference type="Proteomes" id="UP000287651">
    <property type="component" value="Unassembled WGS sequence"/>
</dbReference>
<dbReference type="Gene3D" id="2.60.40.420">
    <property type="entry name" value="Cupredoxins - blue copper proteins"/>
    <property type="match status" value="1"/>
</dbReference>
<proteinExistence type="inferred from homology"/>
<dbReference type="InterPro" id="IPR045087">
    <property type="entry name" value="Cu-oxidase_fam"/>
</dbReference>
<dbReference type="PANTHER" id="PTHR11709">
    <property type="entry name" value="MULTI-COPPER OXIDASE"/>
    <property type="match status" value="1"/>
</dbReference>
<dbReference type="SUPFAM" id="SSF49503">
    <property type="entry name" value="Cupredoxins"/>
    <property type="match status" value="1"/>
</dbReference>
<evidence type="ECO:0000313" key="4">
    <source>
        <dbReference type="Proteomes" id="UP000287651"/>
    </source>
</evidence>
<dbReference type="InterPro" id="IPR008972">
    <property type="entry name" value="Cupredoxin"/>
</dbReference>
<dbReference type="AlphaFoldDB" id="A0A426X423"/>
<comment type="caution">
    <text evidence="3">The sequence shown here is derived from an EMBL/GenBank/DDBJ whole genome shotgun (WGS) entry which is preliminary data.</text>
</comment>
<organism evidence="3 4">
    <name type="scientific">Ensete ventricosum</name>
    <name type="common">Abyssinian banana</name>
    <name type="synonym">Musa ensete</name>
    <dbReference type="NCBI Taxonomy" id="4639"/>
    <lineage>
        <taxon>Eukaryota</taxon>
        <taxon>Viridiplantae</taxon>
        <taxon>Streptophyta</taxon>
        <taxon>Embryophyta</taxon>
        <taxon>Tracheophyta</taxon>
        <taxon>Spermatophyta</taxon>
        <taxon>Magnoliopsida</taxon>
        <taxon>Liliopsida</taxon>
        <taxon>Zingiberales</taxon>
        <taxon>Musaceae</taxon>
        <taxon>Ensete</taxon>
    </lineage>
</organism>
<name>A0A426X423_ENSVE</name>
<dbReference type="GO" id="GO:0016491">
    <property type="term" value="F:oxidoreductase activity"/>
    <property type="evidence" value="ECO:0007669"/>
    <property type="project" value="InterPro"/>
</dbReference>
<evidence type="ECO:0000313" key="3">
    <source>
        <dbReference type="EMBL" id="RRT34219.1"/>
    </source>
</evidence>
<gene>
    <name evidence="3" type="ORF">B296_00043935</name>
</gene>
<sequence length="145" mass="16157">HGLGFATLYNDVAAPSLLSNNYQFYFSLVPNLGGRNPYSVPRVNPPQGSKSIELLLGFFHILATESHKLHLHGYNFFIVEQGFDNYGQVNDPTKFNLVDPMERNTIGTLIGGLVVIKFLVDNPVLCQPECMFSFSKVSGTDEKFL</sequence>
<accession>A0A426X423</accession>
<dbReference type="InterPro" id="IPR011706">
    <property type="entry name" value="Cu-oxidase_C"/>
</dbReference>
<dbReference type="PANTHER" id="PTHR11709:SF522">
    <property type="entry name" value="LACCASE-4"/>
    <property type="match status" value="1"/>
</dbReference>